<dbReference type="GO" id="GO:0006094">
    <property type="term" value="P:gluconeogenesis"/>
    <property type="evidence" value="ECO:0007669"/>
    <property type="project" value="UniProtKB-KW"/>
</dbReference>
<dbReference type="PROSITE" id="PS00165">
    <property type="entry name" value="DEHYDRATASE_SER_THR"/>
    <property type="match status" value="1"/>
</dbReference>
<dbReference type="GO" id="GO:0005737">
    <property type="term" value="C:cytoplasm"/>
    <property type="evidence" value="ECO:0007669"/>
    <property type="project" value="UniProtKB-SubCell"/>
</dbReference>
<comment type="catalytic activity">
    <reaction evidence="10">
        <text>L-serine = pyruvate + NH4(+)</text>
        <dbReference type="Rhea" id="RHEA:19169"/>
        <dbReference type="ChEBI" id="CHEBI:15361"/>
        <dbReference type="ChEBI" id="CHEBI:28938"/>
        <dbReference type="ChEBI" id="CHEBI:33384"/>
        <dbReference type="EC" id="4.3.1.17"/>
    </reaction>
</comment>
<sequence>MGSVAFLSASEPPKPWVETPLIYSAPLSNAAGCNIYLKLENVQPSGSFKSRGIGNMMLRSTLSSPSGDEESPSKHHFFCSSAGNAGLACATTAHTLACPATIVVPTSAREPILRRLRGLGATVVVHGNSWFEADTHLREVVMPASAIADGNDGETVKQVYVPPFDHEDIWAGAATLMDEVAEQMKSVHRAYVDAVVCNVGGGGLLNGIMEGVWGPSRNPGSGKTGMGKEVGGGKEPRVLAIETVGADSFYQSVKAGELVTMKAITSIAASLGAVQVSKKTWEWRQQVGGDNLVSATVTDAEAAVASCRFADEHRMLVEVSCGATLATAYNGDLKKYLGKGLSEEEWKNVNVVMVVCGGSHVSVDVLAQYREVYGPQVAWA</sequence>
<evidence type="ECO:0000256" key="2">
    <source>
        <dbReference type="ARBA" id="ARBA00004496"/>
    </source>
</evidence>
<dbReference type="GO" id="GO:0006567">
    <property type="term" value="P:L-threonine catabolic process"/>
    <property type="evidence" value="ECO:0007669"/>
    <property type="project" value="TreeGrafter"/>
</dbReference>
<keyword evidence="8" id="KW-0663">Pyridoxal phosphate</keyword>
<keyword evidence="7" id="KW-0963">Cytoplasm</keyword>
<dbReference type="InterPro" id="IPR036052">
    <property type="entry name" value="TrpB-like_PALP_sf"/>
</dbReference>
<comment type="cofactor">
    <cofactor evidence="1">
        <name>pyridoxal 5'-phosphate</name>
        <dbReference type="ChEBI" id="CHEBI:597326"/>
    </cofactor>
</comment>
<feature type="domain" description="Tryptophan synthase beta chain-like PALP" evidence="11">
    <location>
        <begin position="18"/>
        <end position="357"/>
    </location>
</feature>
<accession>A0AAE0PPG9</accession>
<comment type="subcellular location">
    <subcellularLocation>
        <location evidence="2">Cytoplasm</location>
    </subcellularLocation>
</comment>
<comment type="pathway">
    <text evidence="3">Carbohydrate biosynthesis; gluconeogenesis.</text>
</comment>
<dbReference type="GO" id="GO:0009097">
    <property type="term" value="P:isoleucine biosynthetic process"/>
    <property type="evidence" value="ECO:0007669"/>
    <property type="project" value="TreeGrafter"/>
</dbReference>
<evidence type="ECO:0000256" key="4">
    <source>
        <dbReference type="ARBA" id="ARBA00010869"/>
    </source>
</evidence>
<dbReference type="InterPro" id="IPR000634">
    <property type="entry name" value="Ser/Thr_deHydtase_PyrdxlP-BS"/>
</dbReference>
<protein>
    <recommendedName>
        <fullName evidence="5">L-serine ammonia-lyase</fullName>
        <ecNumber evidence="5">4.3.1.17</ecNumber>
    </recommendedName>
</protein>
<dbReference type="Gene3D" id="3.40.50.1100">
    <property type="match status" value="2"/>
</dbReference>
<evidence type="ECO:0000256" key="1">
    <source>
        <dbReference type="ARBA" id="ARBA00001933"/>
    </source>
</evidence>
<evidence type="ECO:0000256" key="5">
    <source>
        <dbReference type="ARBA" id="ARBA00012093"/>
    </source>
</evidence>
<comment type="similarity">
    <text evidence="4">Belongs to the serine/threonine dehydratase family.</text>
</comment>
<dbReference type="FunFam" id="3.40.50.1100:FF:000091">
    <property type="entry name" value="Related to L-serine dehydratase"/>
    <property type="match status" value="1"/>
</dbReference>
<evidence type="ECO:0000256" key="10">
    <source>
        <dbReference type="ARBA" id="ARBA00049406"/>
    </source>
</evidence>
<dbReference type="PANTHER" id="PTHR48078">
    <property type="entry name" value="THREONINE DEHYDRATASE, MITOCHONDRIAL-RELATED"/>
    <property type="match status" value="1"/>
</dbReference>
<dbReference type="AlphaFoldDB" id="A0AAE0PPG9"/>
<dbReference type="GO" id="GO:0003941">
    <property type="term" value="F:L-serine ammonia-lyase activity"/>
    <property type="evidence" value="ECO:0007669"/>
    <property type="project" value="UniProtKB-EC"/>
</dbReference>
<dbReference type="PANTHER" id="PTHR48078:SF2">
    <property type="entry name" value="CATABOLIC L-SERINE_THREONINE DEHYDRATASE"/>
    <property type="match status" value="1"/>
</dbReference>
<name>A0AAE0PPG9_SORBR</name>
<evidence type="ECO:0000256" key="6">
    <source>
        <dbReference type="ARBA" id="ARBA00022432"/>
    </source>
</evidence>
<dbReference type="GO" id="GO:0006565">
    <property type="term" value="P:L-serine catabolic process"/>
    <property type="evidence" value="ECO:0007669"/>
    <property type="project" value="TreeGrafter"/>
</dbReference>
<evidence type="ECO:0000259" key="11">
    <source>
        <dbReference type="Pfam" id="PF00291"/>
    </source>
</evidence>
<reference evidence="12" key="1">
    <citation type="journal article" date="2023" name="Mol. Phylogenet. Evol.">
        <title>Genome-scale phylogeny and comparative genomics of the fungal order Sordariales.</title>
        <authorList>
            <person name="Hensen N."/>
            <person name="Bonometti L."/>
            <person name="Westerberg I."/>
            <person name="Brannstrom I.O."/>
            <person name="Guillou S."/>
            <person name="Cros-Aarteil S."/>
            <person name="Calhoun S."/>
            <person name="Haridas S."/>
            <person name="Kuo A."/>
            <person name="Mondo S."/>
            <person name="Pangilinan J."/>
            <person name="Riley R."/>
            <person name="LaButti K."/>
            <person name="Andreopoulos B."/>
            <person name="Lipzen A."/>
            <person name="Chen C."/>
            <person name="Yan M."/>
            <person name="Daum C."/>
            <person name="Ng V."/>
            <person name="Clum A."/>
            <person name="Steindorff A."/>
            <person name="Ohm R.A."/>
            <person name="Martin F."/>
            <person name="Silar P."/>
            <person name="Natvig D.O."/>
            <person name="Lalanne C."/>
            <person name="Gautier V."/>
            <person name="Ament-Velasquez S.L."/>
            <person name="Kruys A."/>
            <person name="Hutchinson M.I."/>
            <person name="Powell A.J."/>
            <person name="Barry K."/>
            <person name="Miller A.N."/>
            <person name="Grigoriev I.V."/>
            <person name="Debuchy R."/>
            <person name="Gladieux P."/>
            <person name="Hiltunen Thoren M."/>
            <person name="Johannesson H."/>
        </authorList>
    </citation>
    <scope>NUCLEOTIDE SEQUENCE</scope>
    <source>
        <strain evidence="12">FGSC 1904</strain>
    </source>
</reference>
<keyword evidence="13" id="KW-1185">Reference proteome</keyword>
<evidence type="ECO:0000313" key="13">
    <source>
        <dbReference type="Proteomes" id="UP001281003"/>
    </source>
</evidence>
<evidence type="ECO:0000256" key="8">
    <source>
        <dbReference type="ARBA" id="ARBA00022898"/>
    </source>
</evidence>
<gene>
    <name evidence="12" type="ORF">B0T20DRAFT_29379</name>
</gene>
<evidence type="ECO:0000313" key="12">
    <source>
        <dbReference type="EMBL" id="KAK3403564.1"/>
    </source>
</evidence>
<reference evidence="12" key="2">
    <citation type="submission" date="2023-07" db="EMBL/GenBank/DDBJ databases">
        <authorList>
            <consortium name="Lawrence Berkeley National Laboratory"/>
            <person name="Haridas S."/>
            <person name="Hensen N."/>
            <person name="Bonometti L."/>
            <person name="Westerberg I."/>
            <person name="Brannstrom I.O."/>
            <person name="Guillou S."/>
            <person name="Cros-Aarteil S."/>
            <person name="Calhoun S."/>
            <person name="Kuo A."/>
            <person name="Mondo S."/>
            <person name="Pangilinan J."/>
            <person name="Riley R."/>
            <person name="LaButti K."/>
            <person name="Andreopoulos B."/>
            <person name="Lipzen A."/>
            <person name="Chen C."/>
            <person name="Yanf M."/>
            <person name="Daum C."/>
            <person name="Ng V."/>
            <person name="Clum A."/>
            <person name="Steindorff A."/>
            <person name="Ohm R."/>
            <person name="Martin F."/>
            <person name="Silar P."/>
            <person name="Natvig D."/>
            <person name="Lalanne C."/>
            <person name="Gautier V."/>
            <person name="Ament-velasquez S.L."/>
            <person name="Kruys A."/>
            <person name="Hutchinson M.I."/>
            <person name="Powell A.J."/>
            <person name="Barry K."/>
            <person name="Miller A.N."/>
            <person name="Grigoriev I.V."/>
            <person name="Debuchy R."/>
            <person name="Gladieux P."/>
            <person name="Thoren M.H."/>
            <person name="Johannesson H."/>
        </authorList>
    </citation>
    <scope>NUCLEOTIDE SEQUENCE</scope>
    <source>
        <strain evidence="12">FGSC 1904</strain>
    </source>
</reference>
<evidence type="ECO:0000256" key="9">
    <source>
        <dbReference type="ARBA" id="ARBA00023239"/>
    </source>
</evidence>
<evidence type="ECO:0000256" key="3">
    <source>
        <dbReference type="ARBA" id="ARBA00004742"/>
    </source>
</evidence>
<keyword evidence="6" id="KW-0312">Gluconeogenesis</keyword>
<organism evidence="12 13">
    <name type="scientific">Sordaria brevicollis</name>
    <dbReference type="NCBI Taxonomy" id="83679"/>
    <lineage>
        <taxon>Eukaryota</taxon>
        <taxon>Fungi</taxon>
        <taxon>Dikarya</taxon>
        <taxon>Ascomycota</taxon>
        <taxon>Pezizomycotina</taxon>
        <taxon>Sordariomycetes</taxon>
        <taxon>Sordariomycetidae</taxon>
        <taxon>Sordariales</taxon>
        <taxon>Sordariaceae</taxon>
        <taxon>Sordaria</taxon>
    </lineage>
</organism>
<dbReference type="Proteomes" id="UP001281003">
    <property type="component" value="Unassembled WGS sequence"/>
</dbReference>
<keyword evidence="9" id="KW-0456">Lyase</keyword>
<evidence type="ECO:0000256" key="7">
    <source>
        <dbReference type="ARBA" id="ARBA00022490"/>
    </source>
</evidence>
<dbReference type="SUPFAM" id="SSF53686">
    <property type="entry name" value="Tryptophan synthase beta subunit-like PLP-dependent enzymes"/>
    <property type="match status" value="1"/>
</dbReference>
<comment type="caution">
    <text evidence="12">The sequence shown here is derived from an EMBL/GenBank/DDBJ whole genome shotgun (WGS) entry which is preliminary data.</text>
</comment>
<proteinExistence type="inferred from homology"/>
<dbReference type="Pfam" id="PF00291">
    <property type="entry name" value="PALP"/>
    <property type="match status" value="1"/>
</dbReference>
<dbReference type="GO" id="GO:0030170">
    <property type="term" value="F:pyridoxal phosphate binding"/>
    <property type="evidence" value="ECO:0007669"/>
    <property type="project" value="InterPro"/>
</dbReference>
<dbReference type="InterPro" id="IPR050147">
    <property type="entry name" value="Ser/Thr_Dehydratase"/>
</dbReference>
<dbReference type="FunFam" id="3.40.50.1100:FF:000040">
    <property type="entry name" value="L-serine dehydratase, putative"/>
    <property type="match status" value="1"/>
</dbReference>
<dbReference type="EMBL" id="JAUTDP010000001">
    <property type="protein sequence ID" value="KAK3403564.1"/>
    <property type="molecule type" value="Genomic_DNA"/>
</dbReference>
<dbReference type="InterPro" id="IPR001926">
    <property type="entry name" value="TrpB-like_PALP"/>
</dbReference>
<dbReference type="EC" id="4.3.1.17" evidence="5"/>
<dbReference type="GO" id="GO:0004794">
    <property type="term" value="F:threonine deaminase activity"/>
    <property type="evidence" value="ECO:0007669"/>
    <property type="project" value="TreeGrafter"/>
</dbReference>